<evidence type="ECO:0000313" key="4">
    <source>
        <dbReference type="EMBL" id="MBE9075750.1"/>
    </source>
</evidence>
<evidence type="ECO:0000313" key="5">
    <source>
        <dbReference type="Proteomes" id="UP000636505"/>
    </source>
</evidence>
<dbReference type="Gene3D" id="2.60.40.10">
    <property type="entry name" value="Immunoglobulins"/>
    <property type="match status" value="1"/>
</dbReference>
<dbReference type="Proteomes" id="UP000636505">
    <property type="component" value="Unassembled WGS sequence"/>
</dbReference>
<sequence>MNQPLRADRQDSFVPGLPWEEGNFLFPTLQPAGPTLGQDQIGLAAALSTVESQLHSDLEVSKTAWVNSNSSPLRQTVTIPDILTGSVATVDALLSRATNPKAHSNLPDLVDAAGDLNFDKDTANKPGKSSKFKVKTTSQGEAETAGTSKLKLFSSSKKTLDSTAIEVGEVSTQLKLKPKQSKTVSADIQLPDTLSDSYTLFAAVDTDDAISETNDFNNISIPSASLLSEPRTNSDGSGSSSSSNALISGLGTPAAFQGQANPPEFGENYLDRNDDDSSDFIDITSVFESGINFFGTTYTGFYINNNGNITFNEPLSSYVPFALTGNTGVPIIAPFFADVDTLGGAVPPSAGGTSTGSNLVYWDLDPVTDTVTVTWDDVGSYSLGTVPNAFQVQLKDRGNGNFDMEYIYEAIDWVSGDASNGVVALAGYSAANGVNFYELPESGNASAMLELDTNGNSYQFSFEAGSDNQPPVEPPSTPLISGLGTPTEFQGQANPPDFGENYLDRNDDGSSTLIDITSVFESGINFFGTTYTGFYINNNGNITFNSPISTYTPFAMTGNTNVPIIAPFFSDIDTQGGPVTPSAGGTSTGSNLVYWDLDPLSDTVTITWDDVGAYSWGTVPNAFQLQLKDRGNGDFGMAFIYEAIEWVSGDASNGVAARAGYSAANGVDFYELPESGNAAAMLELDTNGNRICSRLELAPIQRPLLSPWTYSRIRARMPVTV</sequence>
<dbReference type="PANTHER" id="PTHR13802">
    <property type="entry name" value="MUCIN 4-RELATED"/>
    <property type="match status" value="1"/>
</dbReference>
<dbReference type="GO" id="GO:0007160">
    <property type="term" value="P:cell-matrix adhesion"/>
    <property type="evidence" value="ECO:0007669"/>
    <property type="project" value="InterPro"/>
</dbReference>
<dbReference type="AlphaFoldDB" id="A0A8J7AHX7"/>
<gene>
    <name evidence="4" type="ORF">IQ241_00280</name>
</gene>
<feature type="domain" description="NIDO" evidence="2">
    <location>
        <begin position="301"/>
        <end position="457"/>
    </location>
</feature>
<feature type="region of interest" description="Disordered" evidence="1">
    <location>
        <begin position="120"/>
        <end position="140"/>
    </location>
</feature>
<organism evidence="4 5">
    <name type="scientific">Vasconcelosia minhoensis LEGE 07310</name>
    <dbReference type="NCBI Taxonomy" id="915328"/>
    <lineage>
        <taxon>Bacteria</taxon>
        <taxon>Bacillati</taxon>
        <taxon>Cyanobacteriota</taxon>
        <taxon>Cyanophyceae</taxon>
        <taxon>Nodosilineales</taxon>
        <taxon>Cymatolegaceae</taxon>
        <taxon>Vasconcelosia</taxon>
        <taxon>Vasconcelosia minhoensis</taxon>
    </lineage>
</organism>
<evidence type="ECO:0000256" key="1">
    <source>
        <dbReference type="SAM" id="MobiDB-lite"/>
    </source>
</evidence>
<dbReference type="InterPro" id="IPR051495">
    <property type="entry name" value="Epithelial_Barrier/Signaling"/>
</dbReference>
<dbReference type="Pfam" id="PF06119">
    <property type="entry name" value="NIDO"/>
    <property type="match status" value="2"/>
</dbReference>
<dbReference type="InterPro" id="IPR013783">
    <property type="entry name" value="Ig-like_fold"/>
</dbReference>
<keyword evidence="5" id="KW-1185">Reference proteome</keyword>
<dbReference type="PANTHER" id="PTHR13802:SF59">
    <property type="entry name" value="SUSHI DOMAIN-CONTAINING PROTEIN 2"/>
    <property type="match status" value="1"/>
</dbReference>
<dbReference type="EMBL" id="JADEXG010000001">
    <property type="protein sequence ID" value="MBE9075750.1"/>
    <property type="molecule type" value="Genomic_DNA"/>
</dbReference>
<dbReference type="RefSeq" id="WP_193904411.1">
    <property type="nucleotide sequence ID" value="NZ_JADEXG010000001.1"/>
</dbReference>
<dbReference type="InterPro" id="IPR003886">
    <property type="entry name" value="NIDO_dom"/>
</dbReference>
<feature type="domain" description="CARDB" evidence="3">
    <location>
        <begin position="121"/>
        <end position="219"/>
    </location>
</feature>
<evidence type="ECO:0000259" key="3">
    <source>
        <dbReference type="Pfam" id="PF07705"/>
    </source>
</evidence>
<proteinExistence type="predicted"/>
<dbReference type="Pfam" id="PF07705">
    <property type="entry name" value="CARDB"/>
    <property type="match status" value="1"/>
</dbReference>
<protein>
    <recommendedName>
        <fullName evidence="6">NIDO domain-containing protein</fullName>
    </recommendedName>
</protein>
<evidence type="ECO:0008006" key="6">
    <source>
        <dbReference type="Google" id="ProtNLM"/>
    </source>
</evidence>
<evidence type="ECO:0000259" key="2">
    <source>
        <dbReference type="Pfam" id="PF06119"/>
    </source>
</evidence>
<dbReference type="InterPro" id="IPR011635">
    <property type="entry name" value="CARDB"/>
</dbReference>
<accession>A0A8J7AHX7</accession>
<reference evidence="4" key="1">
    <citation type="submission" date="2020-10" db="EMBL/GenBank/DDBJ databases">
        <authorList>
            <person name="Castelo-Branco R."/>
            <person name="Eusebio N."/>
            <person name="Adriana R."/>
            <person name="Vieira A."/>
            <person name="Brugerolle De Fraissinette N."/>
            <person name="Rezende De Castro R."/>
            <person name="Schneider M.P."/>
            <person name="Vasconcelos V."/>
            <person name="Leao P.N."/>
        </authorList>
    </citation>
    <scope>NUCLEOTIDE SEQUENCE</scope>
    <source>
        <strain evidence="4">LEGE 07310</strain>
    </source>
</reference>
<feature type="domain" description="NIDO" evidence="2">
    <location>
        <begin position="534"/>
        <end position="688"/>
    </location>
</feature>
<comment type="caution">
    <text evidence="4">The sequence shown here is derived from an EMBL/GenBank/DDBJ whole genome shotgun (WGS) entry which is preliminary data.</text>
</comment>
<name>A0A8J7AHX7_9CYAN</name>